<dbReference type="InterPro" id="IPR000531">
    <property type="entry name" value="Beta-barrel_TonB"/>
</dbReference>
<evidence type="ECO:0000256" key="6">
    <source>
        <dbReference type="ARBA" id="ARBA00023136"/>
    </source>
</evidence>
<keyword evidence="7 8" id="KW-0998">Cell outer membrane</keyword>
<evidence type="ECO:0000313" key="14">
    <source>
        <dbReference type="Proteomes" id="UP000190541"/>
    </source>
</evidence>
<dbReference type="Pfam" id="PF07715">
    <property type="entry name" value="Plug"/>
    <property type="match status" value="1"/>
</dbReference>
<dbReference type="InterPro" id="IPR012910">
    <property type="entry name" value="Plug_dom"/>
</dbReference>
<sequence length="1178" mass="131830">MKRNAYILTKYTLIIMRYSSLFVLAITLGSTMIQAHPVEAQGLHTTLITLQVRNKTLQQVFKEIERQSDYRFVYNNGAIPENQKVTIQQEATIDEVLQDLAQRTHTRYKQVGKNIVVTYQPPQQPGRISGNVSDAEGQPLGGANINIVGHDRSYQTDGDGHYTFNIAPGTYTLAISYISYLTKHEQIEVQEGQSVQLNVALQPSLDNLDEVIVVGYGTQRKESLTGAVSQLSSADLEGRVTPNVVRSIQGMIPGVNVSFADGKPSRGAVPVIRGVTNSIGAGGSALVLIDGAEGNMTDVNPADIETISVLKDASSASVYGARGAFGVILITTKKADQGSTKITYDGNYSVNSRTVVPELVTDGYLWTTKFLEAYIGSRGVDPNAINNVFRFDRAWYEELGRRSQDPNAETVGIGTDGLYDYYGSTDWHSIIFKDSHTSQQHNLSVYGGNDRANFYVSGRFYDQDGIYNAGNENFKQYNIRAKGEIKVKPWLTIGNNLDVTKIKYHQPMVMYDRQLIQRQMEHQAYPVTVEKNPDGTWTETAVYIGWAGFVEGTSYQYNDRLNLRNRTNFELRAIPDVFTIRGDLTYAAGASFRDRLENQYNFFTGPQAMGTRNTFSSLENWRYDENYVAGNLTLDYTPNLGSAHDLKLMLGSNIEERLYKTQQTYRRGLLYPDLPSFSMMDGTFYTTASGGNEWGFLGAFFRANYGYQNKYLLELSGRYDGTSKFPKDQQWGFFPSASAGWVLSNEEFLANASWLTNLKVRASLGTLGNGLVAPYSYLSTMGISRSSVLIGGTQQSYTSAPNLVPTGLTWEKVTTYDVGLDFSALNNRLDLVVDYYEKYTTDMYTVGPTLPAVLGVTAPRGNNADMKTRGWEVSIGWRDSFGLAGKPFNWSVRGMLWDNRSWITKFYNATGLITTYYEGMELGDIWGFRVEGLFFNQQEIDNHADQSFFYNTDSRITAPGDLKFADLNNDGVINRGNQTLDNHGDMEVIGNTTPRYQFGLNLDANWNNIGFSIFLQGVGKRDWYPARESAYFWGQYNRPYSYLLQAHMGNNVWSEENPNPNAYWPRYRAYIAQNSVGTMALPNDRYLQDVSYLRIKNITLSYTLPNRIAGKLGLAGLKLYATGENLFTFSNLFNVTKNFDPEVIEPGDADFRSTAGADGDGYSYPMLKTVTVGLNITL</sequence>
<dbReference type="AlphaFoldDB" id="A0A1T5A0B3"/>
<feature type="domain" description="TonB-dependent receptor plug" evidence="11">
    <location>
        <begin position="221"/>
        <end position="327"/>
    </location>
</feature>
<evidence type="ECO:0000256" key="1">
    <source>
        <dbReference type="ARBA" id="ARBA00004571"/>
    </source>
</evidence>
<dbReference type="OrthoDB" id="604358at2"/>
<dbReference type="InterPro" id="IPR037066">
    <property type="entry name" value="Plug_dom_sf"/>
</dbReference>
<reference evidence="13 14" key="1">
    <citation type="submission" date="2017-02" db="EMBL/GenBank/DDBJ databases">
        <authorList>
            <person name="Peterson S.W."/>
        </authorList>
    </citation>
    <scope>NUCLEOTIDE SEQUENCE [LARGE SCALE GENOMIC DNA]</scope>
    <source>
        <strain evidence="13 14">DSM 22899</strain>
    </source>
</reference>
<organism evidence="13 14">
    <name type="scientific">Parapedobacter luteus</name>
    <dbReference type="NCBI Taxonomy" id="623280"/>
    <lineage>
        <taxon>Bacteria</taxon>
        <taxon>Pseudomonadati</taxon>
        <taxon>Bacteroidota</taxon>
        <taxon>Sphingobacteriia</taxon>
        <taxon>Sphingobacteriales</taxon>
        <taxon>Sphingobacteriaceae</taxon>
        <taxon>Parapedobacter</taxon>
    </lineage>
</organism>
<dbReference type="Gene3D" id="2.40.170.20">
    <property type="entry name" value="TonB-dependent receptor, beta-barrel domain"/>
    <property type="match status" value="1"/>
</dbReference>
<dbReference type="Pfam" id="PF13715">
    <property type="entry name" value="CarbopepD_reg_2"/>
    <property type="match status" value="1"/>
</dbReference>
<evidence type="ECO:0000256" key="3">
    <source>
        <dbReference type="ARBA" id="ARBA00022452"/>
    </source>
</evidence>
<evidence type="ECO:0000259" key="10">
    <source>
        <dbReference type="Pfam" id="PF00593"/>
    </source>
</evidence>
<keyword evidence="4 8" id="KW-0812">Transmembrane</keyword>
<keyword evidence="6 8" id="KW-0472">Membrane</keyword>
<dbReference type="Pfam" id="PF16344">
    <property type="entry name" value="FecR_C"/>
    <property type="match status" value="1"/>
</dbReference>
<dbReference type="Pfam" id="PF00593">
    <property type="entry name" value="TonB_dep_Rec_b-barrel"/>
    <property type="match status" value="1"/>
</dbReference>
<keyword evidence="5 9" id="KW-0798">TonB box</keyword>
<dbReference type="InterPro" id="IPR036942">
    <property type="entry name" value="Beta-barrel_TonB_sf"/>
</dbReference>
<proteinExistence type="inferred from homology"/>
<dbReference type="InterPro" id="IPR032508">
    <property type="entry name" value="FecR_C"/>
</dbReference>
<dbReference type="SUPFAM" id="SSF49464">
    <property type="entry name" value="Carboxypeptidase regulatory domain-like"/>
    <property type="match status" value="1"/>
</dbReference>
<dbReference type="Gene3D" id="3.55.50.30">
    <property type="match status" value="1"/>
</dbReference>
<feature type="domain" description="TonB-dependent receptor-like beta-barrel" evidence="10">
    <location>
        <begin position="542"/>
        <end position="1105"/>
    </location>
</feature>
<keyword evidence="3 8" id="KW-1134">Transmembrane beta strand</keyword>
<accession>A0A1T5A0B3</accession>
<evidence type="ECO:0000259" key="11">
    <source>
        <dbReference type="Pfam" id="PF07715"/>
    </source>
</evidence>
<comment type="subcellular location">
    <subcellularLocation>
        <location evidence="1 8">Cell outer membrane</location>
        <topology evidence="1 8">Multi-pass membrane protein</topology>
    </subcellularLocation>
</comment>
<keyword evidence="2 8" id="KW-0813">Transport</keyword>
<dbReference type="InterPro" id="IPR023996">
    <property type="entry name" value="TonB-dep_OMP_SusC/RagA"/>
</dbReference>
<gene>
    <name evidence="13" type="ORF">SAMN05660226_00359</name>
</gene>
<keyword evidence="14" id="KW-1185">Reference proteome</keyword>
<dbReference type="InterPro" id="IPR008969">
    <property type="entry name" value="CarboxyPept-like_regulatory"/>
</dbReference>
<dbReference type="Proteomes" id="UP000190541">
    <property type="component" value="Unassembled WGS sequence"/>
</dbReference>
<evidence type="ECO:0000259" key="12">
    <source>
        <dbReference type="Pfam" id="PF16344"/>
    </source>
</evidence>
<dbReference type="Gene3D" id="2.60.40.1120">
    <property type="entry name" value="Carboxypeptidase-like, regulatory domain"/>
    <property type="match status" value="1"/>
</dbReference>
<dbReference type="PROSITE" id="PS52016">
    <property type="entry name" value="TONB_DEPENDENT_REC_3"/>
    <property type="match status" value="1"/>
</dbReference>
<feature type="domain" description="Protein FecR C-terminal" evidence="12">
    <location>
        <begin position="52"/>
        <end position="117"/>
    </location>
</feature>
<evidence type="ECO:0000256" key="4">
    <source>
        <dbReference type="ARBA" id="ARBA00022692"/>
    </source>
</evidence>
<evidence type="ECO:0000256" key="7">
    <source>
        <dbReference type="ARBA" id="ARBA00023237"/>
    </source>
</evidence>
<evidence type="ECO:0000256" key="5">
    <source>
        <dbReference type="ARBA" id="ARBA00023077"/>
    </source>
</evidence>
<dbReference type="GO" id="GO:0009279">
    <property type="term" value="C:cell outer membrane"/>
    <property type="evidence" value="ECO:0007669"/>
    <property type="project" value="UniProtKB-SubCell"/>
</dbReference>
<dbReference type="SUPFAM" id="SSF56935">
    <property type="entry name" value="Porins"/>
    <property type="match status" value="1"/>
</dbReference>
<name>A0A1T5A0B3_9SPHI</name>
<dbReference type="STRING" id="623280.SAMN05660226_00359"/>
<dbReference type="Gene3D" id="2.170.130.10">
    <property type="entry name" value="TonB-dependent receptor, plug domain"/>
    <property type="match status" value="1"/>
</dbReference>
<dbReference type="EMBL" id="FUYS01000001">
    <property type="protein sequence ID" value="SKB28295.1"/>
    <property type="molecule type" value="Genomic_DNA"/>
</dbReference>
<protein>
    <submittedName>
        <fullName evidence="13">TonB-linked outer membrane protein, SusC/RagA family</fullName>
    </submittedName>
</protein>
<dbReference type="NCBIfam" id="TIGR04056">
    <property type="entry name" value="OMP_RagA_SusC"/>
    <property type="match status" value="1"/>
</dbReference>
<evidence type="ECO:0000256" key="9">
    <source>
        <dbReference type="RuleBase" id="RU003357"/>
    </source>
</evidence>
<dbReference type="InterPro" id="IPR023997">
    <property type="entry name" value="TonB-dep_OMP_SusC/RagA_CS"/>
</dbReference>
<dbReference type="NCBIfam" id="TIGR04057">
    <property type="entry name" value="SusC_RagA_signa"/>
    <property type="match status" value="1"/>
</dbReference>
<evidence type="ECO:0000256" key="8">
    <source>
        <dbReference type="PROSITE-ProRule" id="PRU01360"/>
    </source>
</evidence>
<evidence type="ECO:0000256" key="2">
    <source>
        <dbReference type="ARBA" id="ARBA00022448"/>
    </source>
</evidence>
<dbReference type="InterPro" id="IPR039426">
    <property type="entry name" value="TonB-dep_rcpt-like"/>
</dbReference>
<comment type="similarity">
    <text evidence="8 9">Belongs to the TonB-dependent receptor family.</text>
</comment>
<evidence type="ECO:0000313" key="13">
    <source>
        <dbReference type="EMBL" id="SKB28295.1"/>
    </source>
</evidence>